<dbReference type="PANTHER" id="PTHR12363:SF42">
    <property type="entry name" value="TRANSPORTIN-3"/>
    <property type="match status" value="1"/>
</dbReference>
<sequence>MEKPRIEQVLQAIDALYNIQNAEGKEAASKWLENLQTSVFAWEIADQLLTTKQSTTSCFIGAQTMRTKIQYFFHELQPVQYESLKNSLLNHITQLHNSTQAILNQLCLAVADLAVQMPQWSNPVTDLVERFSKTIQMIPALLEILQYLTEEVKSEHLRVGANRREEVANQLRQSSLVVIQLLNACVEQCPNEEQIRIKIFCCLGGWLLLGAYPPDEVMKSRLLPVLFETLDLGPQSQMAAALSSEVLKLVPMYEQAKSNSDHDRCLNFCRIFTELAESTLDAVLSSKGLNALDLKIVEMMIKCLQHSEYEVAEVTFNFWYSLSEAIYREDLKQRREGFLPYYQAMFQQLCLTGKLDNDTVAIPKPDDDFNEFRERVVELVKDCVFMLGSDALFSQLCQTVIQEHGKVMWQDVEAKLFIMAAVATNFRACNPEIVTTLFNLVFNKPESPAHIVVKYTAIKLIGELAQWIDKNPKILDLVLQILYQGLQTQDLSCVSAESLQKVCTSCQKRMAHHFTILLQIVQAIDSLSISTGAVLEFFQGVARVLSELPRQQIEEGIKQICLQQVQLLAQLLRGQNGSHSEPIMYLDRIATIFRYTEVKANDGEKHPCFDIVQEVWPVVSMTFRKYQTDVRTMERCCRCVRFIIRCLGTHFVPLLGQLVSEIIQVYSTTHHSCFLYLGSILVDEFGTSKNCVSGLIKMLEAFCPPTFAFLSSPEAFVHHPDTVDDLFRLCTRCVQTCPIEFLKCSAADNLIKYAVAASTLSHREANASVMTFLRDLIHGPSELDPSLDCVTLRNLIGQVLTKHGQEITMGLVQACAGKIPSYMVPSVGEVFWEMLRYNKEQASNWLVKALEMLPTQTVSGTAIVTKQQIMEFHHGVTSADAGKIVCRAARAFSRLYE</sequence>
<evidence type="ECO:0000313" key="1">
    <source>
        <dbReference type="EMBL" id="CAB3980537.1"/>
    </source>
</evidence>
<protein>
    <submittedName>
        <fullName evidence="1">Transportin-3-like isoform X2</fullName>
    </submittedName>
</protein>
<dbReference type="InterPro" id="IPR057941">
    <property type="entry name" value="TPR_TNPO3_IPO13_2nd"/>
</dbReference>
<organism evidence="1 2">
    <name type="scientific">Paramuricea clavata</name>
    <name type="common">Red gorgonian</name>
    <name type="synonym">Violescent sea-whip</name>
    <dbReference type="NCBI Taxonomy" id="317549"/>
    <lineage>
        <taxon>Eukaryota</taxon>
        <taxon>Metazoa</taxon>
        <taxon>Cnidaria</taxon>
        <taxon>Anthozoa</taxon>
        <taxon>Octocorallia</taxon>
        <taxon>Malacalcyonacea</taxon>
        <taxon>Plexauridae</taxon>
        <taxon>Paramuricea</taxon>
    </lineage>
</organism>
<reference evidence="1" key="1">
    <citation type="submission" date="2020-04" db="EMBL/GenBank/DDBJ databases">
        <authorList>
            <person name="Alioto T."/>
            <person name="Alioto T."/>
            <person name="Gomez Garrido J."/>
        </authorList>
    </citation>
    <scope>NUCLEOTIDE SEQUENCE</scope>
    <source>
        <strain evidence="1">A484AB</strain>
    </source>
</reference>
<comment type="caution">
    <text evidence="1">The sequence shown here is derived from an EMBL/GenBank/DDBJ whole genome shotgun (WGS) entry which is preliminary data.</text>
</comment>
<dbReference type="InterPro" id="IPR057942">
    <property type="entry name" value="TPR_TNPO3_IPO13_3rd"/>
</dbReference>
<dbReference type="InterPro" id="IPR016024">
    <property type="entry name" value="ARM-type_fold"/>
</dbReference>
<dbReference type="OrthoDB" id="435593at2759"/>
<dbReference type="SUPFAM" id="SSF48371">
    <property type="entry name" value="ARM repeat"/>
    <property type="match status" value="1"/>
</dbReference>
<dbReference type="GO" id="GO:0005737">
    <property type="term" value="C:cytoplasm"/>
    <property type="evidence" value="ECO:0007669"/>
    <property type="project" value="TreeGrafter"/>
</dbReference>
<dbReference type="GO" id="GO:0031267">
    <property type="term" value="F:small GTPase binding"/>
    <property type="evidence" value="ECO:0007669"/>
    <property type="project" value="InterPro"/>
</dbReference>
<proteinExistence type="predicted"/>
<accession>A0A6S7FS16</accession>
<dbReference type="InterPro" id="IPR058537">
    <property type="entry name" value="TPR_TNPO3_IPO13_4th"/>
</dbReference>
<dbReference type="SMART" id="SM00913">
    <property type="entry name" value="IBN_N"/>
    <property type="match status" value="1"/>
</dbReference>
<dbReference type="Proteomes" id="UP001152795">
    <property type="component" value="Unassembled WGS sequence"/>
</dbReference>
<evidence type="ECO:0000313" key="2">
    <source>
        <dbReference type="Proteomes" id="UP001152795"/>
    </source>
</evidence>
<dbReference type="InterPro" id="IPR013598">
    <property type="entry name" value="Exportin-1/Importin-b-like"/>
</dbReference>
<dbReference type="InterPro" id="IPR011989">
    <property type="entry name" value="ARM-like"/>
</dbReference>
<dbReference type="Pfam" id="PF24138">
    <property type="entry name" value="TPR_TNPO3_IPO13_2nd"/>
    <property type="match status" value="1"/>
</dbReference>
<dbReference type="Pfam" id="PF24139">
    <property type="entry name" value="TPR_TNPO3_IPO13_4th"/>
    <property type="match status" value="1"/>
</dbReference>
<dbReference type="GO" id="GO:0006606">
    <property type="term" value="P:protein import into nucleus"/>
    <property type="evidence" value="ECO:0007669"/>
    <property type="project" value="TreeGrafter"/>
</dbReference>
<dbReference type="Pfam" id="PF24140">
    <property type="entry name" value="TPR_TNPO3_IPO13_3rd"/>
    <property type="match status" value="1"/>
</dbReference>
<gene>
    <name evidence="1" type="ORF">PACLA_8A003180</name>
</gene>
<dbReference type="Pfam" id="PF03810">
    <property type="entry name" value="IBN_N"/>
    <property type="match status" value="1"/>
</dbReference>
<dbReference type="InterPro" id="IPR001494">
    <property type="entry name" value="Importin-beta_N"/>
</dbReference>
<dbReference type="AlphaFoldDB" id="A0A6S7FS16"/>
<dbReference type="Gene3D" id="1.25.10.10">
    <property type="entry name" value="Leucine-rich Repeat Variant"/>
    <property type="match status" value="1"/>
</dbReference>
<keyword evidence="2" id="KW-1185">Reference proteome</keyword>
<dbReference type="InterPro" id="IPR051345">
    <property type="entry name" value="Importin_beta-like_NTR"/>
</dbReference>
<dbReference type="EMBL" id="CACRXK020000300">
    <property type="protein sequence ID" value="CAB3980537.1"/>
    <property type="molecule type" value="Genomic_DNA"/>
</dbReference>
<name>A0A6S7FS16_PARCT</name>
<dbReference type="PANTHER" id="PTHR12363">
    <property type="entry name" value="TRANSPORTIN 3 AND IMPORTIN 13"/>
    <property type="match status" value="1"/>
</dbReference>
<dbReference type="Pfam" id="PF08389">
    <property type="entry name" value="Xpo1"/>
    <property type="match status" value="1"/>
</dbReference>